<dbReference type="EMBL" id="JADCNM010000011">
    <property type="protein sequence ID" value="KAG0462945.1"/>
    <property type="molecule type" value="Genomic_DNA"/>
</dbReference>
<sequence>MKLPLSSGHQSQLNHINCLIFSHILKLKELSIRIAKSSGYLPSSAEVKQMPGQGHIIEAQQASRPPLFPIQTDPSVTSLQVASSVPAKSSNISPVRASSSAMDKLSVYGLQSLPHGIKKELMW</sequence>
<dbReference type="Proteomes" id="UP000639772">
    <property type="component" value="Chromosome 11"/>
</dbReference>
<evidence type="ECO:0000313" key="2">
    <source>
        <dbReference type="Proteomes" id="UP000639772"/>
    </source>
</evidence>
<proteinExistence type="predicted"/>
<reference evidence="1 2" key="1">
    <citation type="journal article" date="2020" name="Nat. Food">
        <title>A phased Vanilla planifolia genome enables genetic improvement of flavour and production.</title>
        <authorList>
            <person name="Hasing T."/>
            <person name="Tang H."/>
            <person name="Brym M."/>
            <person name="Khazi F."/>
            <person name="Huang T."/>
            <person name="Chambers A.H."/>
        </authorList>
    </citation>
    <scope>NUCLEOTIDE SEQUENCE [LARGE SCALE GENOMIC DNA]</scope>
    <source>
        <tissue evidence="1">Leaf</tissue>
    </source>
</reference>
<protein>
    <submittedName>
        <fullName evidence="1">Uncharacterized protein</fullName>
    </submittedName>
</protein>
<dbReference type="AlphaFoldDB" id="A0A835Q2B6"/>
<organism evidence="1 2">
    <name type="scientific">Vanilla planifolia</name>
    <name type="common">Vanilla</name>
    <dbReference type="NCBI Taxonomy" id="51239"/>
    <lineage>
        <taxon>Eukaryota</taxon>
        <taxon>Viridiplantae</taxon>
        <taxon>Streptophyta</taxon>
        <taxon>Embryophyta</taxon>
        <taxon>Tracheophyta</taxon>
        <taxon>Spermatophyta</taxon>
        <taxon>Magnoliopsida</taxon>
        <taxon>Liliopsida</taxon>
        <taxon>Asparagales</taxon>
        <taxon>Orchidaceae</taxon>
        <taxon>Vanilloideae</taxon>
        <taxon>Vanilleae</taxon>
        <taxon>Vanilla</taxon>
    </lineage>
</organism>
<accession>A0A835Q2B6</accession>
<evidence type="ECO:0000313" key="1">
    <source>
        <dbReference type="EMBL" id="KAG0462945.1"/>
    </source>
</evidence>
<gene>
    <name evidence="1" type="ORF">HPP92_021421</name>
</gene>
<name>A0A835Q2B6_VANPL</name>
<comment type="caution">
    <text evidence="1">The sequence shown here is derived from an EMBL/GenBank/DDBJ whole genome shotgun (WGS) entry which is preliminary data.</text>
</comment>